<dbReference type="Proteomes" id="UP001176468">
    <property type="component" value="Unassembled WGS sequence"/>
</dbReference>
<reference evidence="2" key="1">
    <citation type="submission" date="2023-07" db="EMBL/GenBank/DDBJ databases">
        <authorList>
            <person name="Kim M.K."/>
        </authorList>
    </citation>
    <scope>NUCLEOTIDE SEQUENCE</scope>
    <source>
        <strain evidence="2">CA1-15</strain>
    </source>
</reference>
<comment type="caution">
    <text evidence="2">The sequence shown here is derived from an EMBL/GenBank/DDBJ whole genome shotgun (WGS) entry which is preliminary data.</text>
</comment>
<organism evidence="2 3">
    <name type="scientific">Sphingomonas immobilis</name>
    <dbReference type="NCBI Taxonomy" id="3063997"/>
    <lineage>
        <taxon>Bacteria</taxon>
        <taxon>Pseudomonadati</taxon>
        <taxon>Pseudomonadota</taxon>
        <taxon>Alphaproteobacteria</taxon>
        <taxon>Sphingomonadales</taxon>
        <taxon>Sphingomonadaceae</taxon>
        <taxon>Sphingomonas</taxon>
    </lineage>
</organism>
<evidence type="ECO:0000313" key="2">
    <source>
        <dbReference type="EMBL" id="MDO7843747.1"/>
    </source>
</evidence>
<feature type="region of interest" description="Disordered" evidence="1">
    <location>
        <begin position="1"/>
        <end position="22"/>
    </location>
</feature>
<gene>
    <name evidence="2" type="ORF">Q5H94_15550</name>
</gene>
<dbReference type="EMBL" id="JAUQSZ010000011">
    <property type="protein sequence ID" value="MDO7843747.1"/>
    <property type="molecule type" value="Genomic_DNA"/>
</dbReference>
<evidence type="ECO:0000313" key="3">
    <source>
        <dbReference type="Proteomes" id="UP001176468"/>
    </source>
</evidence>
<accession>A0ABT9A1P0</accession>
<name>A0ABT9A1P0_9SPHN</name>
<proteinExistence type="predicted"/>
<evidence type="ECO:0000256" key="1">
    <source>
        <dbReference type="SAM" id="MobiDB-lite"/>
    </source>
</evidence>
<sequence>MSLGETLPHPNPSPEGEGLSRFANPARGEASLRVAGETIVLRPSFAALCAAEGEIGPLFALVDRAADGALGLGEMVALFWWCVRDRPEGLSREAFGEAVVAGGLAAATPVLRVLLGQILSGR</sequence>
<dbReference type="RefSeq" id="WP_304562208.1">
    <property type="nucleotide sequence ID" value="NZ_JAUQSZ010000011.1"/>
</dbReference>
<protein>
    <submittedName>
        <fullName evidence="2">Gene transfer agent family protein</fullName>
    </submittedName>
</protein>
<dbReference type="InterPro" id="IPR021791">
    <property type="entry name" value="Phage_TAC_11"/>
</dbReference>
<dbReference type="Pfam" id="PF11836">
    <property type="entry name" value="Phage_TAC_11"/>
    <property type="match status" value="1"/>
</dbReference>
<keyword evidence="3" id="KW-1185">Reference proteome</keyword>